<reference evidence="12" key="1">
    <citation type="journal article" date="2004" name="Nature">
        <title>Genome sequence of the Brown Norway rat yields insights into mammalian evolution.</title>
        <authorList>
            <consortium name="Rat Genome Sequencing Project Consortium"/>
            <person name="Gibbs R.A."/>
            <person name="Weinstock G.M."/>
            <person name="Metzker M.L."/>
            <person name="Muzny D.M."/>
            <person name="Sodergren E.J."/>
            <person name="Scherer S."/>
            <person name="Scott G."/>
            <person name="Steffen D."/>
            <person name="Worley K.C."/>
            <person name="Burch P.E."/>
            <person name="Okwuonu G."/>
            <person name="Hines S."/>
            <person name="Lewis L."/>
            <person name="Deramo C."/>
            <person name="Delgado O."/>
            <person name="Dugan-Rocha S."/>
            <person name="Miner G."/>
            <person name="Morgan M."/>
            <person name="Hawes A."/>
            <person name="Gill R."/>
            <person name="Holt R.A."/>
            <person name="Adams M.D."/>
            <person name="Amanatides P.G."/>
            <person name="Baden-Tillson H."/>
            <person name="Barnstead M."/>
            <person name="Chin S."/>
            <person name="Evans C.A."/>
            <person name="Ferriera S."/>
            <person name="Fosler C."/>
            <person name="Glodek A."/>
            <person name="Gu Z."/>
            <person name="Jennings D."/>
            <person name="Kraft C.L."/>
            <person name="Nguyen T."/>
            <person name="Pfannkoch C.M."/>
            <person name="Sitter C."/>
            <person name="Sutton G.G."/>
            <person name="Venter J.C."/>
            <person name="Woodage T."/>
            <person name="Smith D."/>
            <person name="Lee H.-M."/>
            <person name="Gustafson E."/>
            <person name="Cahill P."/>
            <person name="Kana A."/>
            <person name="Doucette-Stamm L."/>
            <person name="Weinstock K."/>
            <person name="Fechtel K."/>
            <person name="Weiss R.B."/>
            <person name="Dunn D.M."/>
            <person name="Green E.D."/>
            <person name="Blakesley R.W."/>
            <person name="Bouffard G.G."/>
            <person name="De Jong P.J."/>
            <person name="Osoegawa K."/>
            <person name="Zhu B."/>
            <person name="Marra M."/>
            <person name="Schein J."/>
            <person name="Bosdet I."/>
            <person name="Fjell C."/>
            <person name="Jones S."/>
            <person name="Krzywinski M."/>
            <person name="Mathewson C."/>
            <person name="Siddiqui A."/>
            <person name="Wye N."/>
            <person name="McPherson J."/>
            <person name="Zhao S."/>
            <person name="Fraser C.M."/>
            <person name="Shetty J."/>
            <person name="Shatsman S."/>
            <person name="Geer K."/>
            <person name="Chen Y."/>
            <person name="Abramzon S."/>
            <person name="Nierman W.C."/>
            <person name="Havlak P.H."/>
            <person name="Chen R."/>
            <person name="Durbin K.J."/>
            <person name="Egan A."/>
            <person name="Ren Y."/>
            <person name="Song X.-Z."/>
            <person name="Li B."/>
            <person name="Liu Y."/>
            <person name="Qin X."/>
            <person name="Cawley S."/>
            <person name="Cooney A.J."/>
            <person name="D'Souza L.M."/>
            <person name="Martin K."/>
            <person name="Wu J.Q."/>
            <person name="Gonzalez-Garay M.L."/>
            <person name="Jackson A.R."/>
            <person name="Kalafus K.J."/>
            <person name="McLeod M.P."/>
            <person name="Milosavljevic A."/>
            <person name="Virk D."/>
            <person name="Volkov A."/>
            <person name="Wheeler D.A."/>
            <person name="Zhang Z."/>
            <person name="Bailey J.A."/>
            <person name="Eichler E.E."/>
            <person name="Tuzun E."/>
            <person name="Birney E."/>
            <person name="Mongin E."/>
            <person name="Ureta-Vidal A."/>
            <person name="Woodwark C."/>
            <person name="Zdobnov E."/>
            <person name="Bork P."/>
            <person name="Suyama M."/>
            <person name="Torrents D."/>
            <person name="Alexandersson M."/>
            <person name="Trask B.J."/>
            <person name="Young J.M."/>
            <person name="Huang H."/>
            <person name="Wang H."/>
            <person name="Xing H."/>
            <person name="Daniels S."/>
            <person name="Gietzen D."/>
            <person name="Schmidt J."/>
            <person name="Stevens K."/>
            <person name="Vitt U."/>
            <person name="Wingrove J."/>
            <person name="Camara F."/>
            <person name="Mar Alba M."/>
            <person name="Abril J.F."/>
            <person name="Guigo R."/>
            <person name="Smit A."/>
            <person name="Dubchak I."/>
            <person name="Rubin E.M."/>
            <person name="Couronne O."/>
            <person name="Poliakov A."/>
            <person name="Huebner N."/>
            <person name="Ganten D."/>
            <person name="Goesele C."/>
            <person name="Hummel O."/>
            <person name="Kreitler T."/>
            <person name="Lee Y.-A."/>
            <person name="Monti J."/>
            <person name="Schulz H."/>
            <person name="Zimdahl H."/>
            <person name="Himmelbauer H."/>
            <person name="Lehrach H."/>
            <person name="Jacob H.J."/>
            <person name="Bromberg S."/>
            <person name="Gullings-Handley J."/>
            <person name="Jensen-Seaman M.I."/>
            <person name="Kwitek A.E."/>
            <person name="Lazar J."/>
            <person name="Pasko D."/>
            <person name="Tonellato P.J."/>
            <person name="Twigger S."/>
            <person name="Ponting C.P."/>
            <person name="Duarte J.M."/>
            <person name="Rice S."/>
            <person name="Goodstadt L."/>
            <person name="Beatson S.A."/>
            <person name="Emes R.D."/>
            <person name="Winter E.E."/>
            <person name="Webber C."/>
            <person name="Brandt P."/>
            <person name="Nyakatura G."/>
            <person name="Adetobi M."/>
            <person name="Chiaromonte F."/>
            <person name="Elnitski L."/>
            <person name="Eswara P."/>
            <person name="Hardison R.C."/>
            <person name="Hou M."/>
            <person name="Kolbe D."/>
            <person name="Makova K."/>
            <person name="Miller W."/>
            <person name="Nekrutenko A."/>
            <person name="Riemer C."/>
            <person name="Schwartz S."/>
            <person name="Taylor J."/>
            <person name="Yang S."/>
            <person name="Zhang Y."/>
            <person name="Lindpaintner K."/>
            <person name="Andrews T.D."/>
            <person name="Caccamo M."/>
            <person name="Clamp M."/>
            <person name="Clarke L."/>
            <person name="Curwen V."/>
            <person name="Durbin R.M."/>
            <person name="Eyras E."/>
            <person name="Searle S.M."/>
            <person name="Cooper G.M."/>
            <person name="Batzoglou S."/>
            <person name="Brudno M."/>
            <person name="Sidow A."/>
            <person name="Stone E.A."/>
            <person name="Payseur B.A."/>
            <person name="Bourque G."/>
            <person name="Lopez-Otin C."/>
            <person name="Puente X.S."/>
            <person name="Chakrabarti K."/>
            <person name="Chatterji S."/>
            <person name="Dewey C."/>
            <person name="Pachter L."/>
            <person name="Bray N."/>
            <person name="Yap V.B."/>
            <person name="Caspi A."/>
            <person name="Tesler G."/>
            <person name="Pevzner P.A."/>
            <person name="Haussler D."/>
            <person name="Roskin K.M."/>
            <person name="Baertsch R."/>
            <person name="Clawson H."/>
            <person name="Furey T.S."/>
            <person name="Hinrichs A.S."/>
            <person name="Karolchik D."/>
            <person name="Kent W.J."/>
            <person name="Rosenbloom K.R."/>
            <person name="Trumbower H."/>
            <person name="Weirauch M."/>
            <person name="Cooper D.N."/>
            <person name="Stenson P.D."/>
            <person name="Ma B."/>
            <person name="Brent M."/>
            <person name="Arumugam M."/>
            <person name="Shteynberg D."/>
            <person name="Copley R.R."/>
            <person name="Taylor M.S."/>
            <person name="Riethman H."/>
            <person name="Mudunuri U."/>
            <person name="Peterson J."/>
            <person name="Guyer M."/>
            <person name="Felsenfeld A."/>
            <person name="Old S."/>
            <person name="Mockrin S."/>
            <person name="Collins F.S."/>
        </authorList>
    </citation>
    <scope>NUCLEOTIDE SEQUENCE [LARGE SCALE GENOMIC DNA]</scope>
    <source>
        <strain evidence="12">Brown Norway</strain>
    </source>
</reference>
<dbReference type="Proteomes" id="UP000002494">
    <property type="component" value="Chromosome 15"/>
</dbReference>
<feature type="signal peptide" evidence="10">
    <location>
        <begin position="1"/>
        <end position="21"/>
    </location>
</feature>
<protein>
    <recommendedName>
        <fullName evidence="11">Ig-like domain-containing protein</fullName>
    </recommendedName>
</protein>
<evidence type="ECO:0000256" key="7">
    <source>
        <dbReference type="ARBA" id="ARBA00023180"/>
    </source>
</evidence>
<evidence type="ECO:0000256" key="10">
    <source>
        <dbReference type="SAM" id="SignalP"/>
    </source>
</evidence>
<dbReference type="InterPro" id="IPR007110">
    <property type="entry name" value="Ig-like_dom"/>
</dbReference>
<evidence type="ECO:0000259" key="11">
    <source>
        <dbReference type="PROSITE" id="PS50835"/>
    </source>
</evidence>
<dbReference type="PANTHER" id="PTHR19339">
    <property type="entry name" value="T CELL RECEPTOR ALPHA VARIABLE 39"/>
    <property type="match status" value="1"/>
</dbReference>
<keyword evidence="9" id="KW-1279">T cell receptor</keyword>
<dbReference type="GeneTree" id="ENSGT00940000163906"/>
<feature type="domain" description="Ig-like" evidence="11">
    <location>
        <begin position="23"/>
        <end position="121"/>
    </location>
</feature>
<accession>A0ABK0LHS4</accession>
<keyword evidence="3 10" id="KW-0732">Signal</keyword>
<dbReference type="PROSITE" id="PS50835">
    <property type="entry name" value="IG_LIKE"/>
    <property type="match status" value="1"/>
</dbReference>
<comment type="subcellular location">
    <subcellularLocation>
        <location evidence="1">Cell membrane</location>
    </subcellularLocation>
</comment>
<evidence type="ECO:0000256" key="5">
    <source>
        <dbReference type="ARBA" id="ARBA00023136"/>
    </source>
</evidence>
<reference evidence="12" key="3">
    <citation type="submission" date="2025-05" db="UniProtKB">
        <authorList>
            <consortium name="Ensembl"/>
        </authorList>
    </citation>
    <scope>IDENTIFICATION</scope>
    <source>
        <strain evidence="12">Brown Norway</strain>
    </source>
</reference>
<dbReference type="SMART" id="SM00406">
    <property type="entry name" value="IGv"/>
    <property type="match status" value="1"/>
</dbReference>
<evidence type="ECO:0000256" key="4">
    <source>
        <dbReference type="ARBA" id="ARBA00023130"/>
    </source>
</evidence>
<dbReference type="Gene3D" id="2.60.40.10">
    <property type="entry name" value="Immunoglobulins"/>
    <property type="match status" value="1"/>
</dbReference>
<organism evidence="12 13">
    <name type="scientific">Rattus norvegicus</name>
    <name type="common">Rat</name>
    <dbReference type="NCBI Taxonomy" id="10116"/>
    <lineage>
        <taxon>Eukaryota</taxon>
        <taxon>Metazoa</taxon>
        <taxon>Chordata</taxon>
        <taxon>Craniata</taxon>
        <taxon>Vertebrata</taxon>
        <taxon>Euteleostomi</taxon>
        <taxon>Mammalia</taxon>
        <taxon>Eutheria</taxon>
        <taxon>Euarchontoglires</taxon>
        <taxon>Glires</taxon>
        <taxon>Rodentia</taxon>
        <taxon>Myomorpha</taxon>
        <taxon>Muroidea</taxon>
        <taxon>Muridae</taxon>
        <taxon>Murinae</taxon>
        <taxon>Rattus</taxon>
    </lineage>
</organism>
<keyword evidence="6" id="KW-1015">Disulfide bond</keyword>
<evidence type="ECO:0000256" key="3">
    <source>
        <dbReference type="ARBA" id="ARBA00022729"/>
    </source>
</evidence>
<evidence type="ECO:0000256" key="6">
    <source>
        <dbReference type="ARBA" id="ARBA00023157"/>
    </source>
</evidence>
<evidence type="ECO:0000256" key="8">
    <source>
        <dbReference type="ARBA" id="ARBA00038651"/>
    </source>
</evidence>
<name>A0ABK0LHS4_RAT</name>
<dbReference type="PANTHER" id="PTHR19339:SF10">
    <property type="entry name" value="IG-LIKE DOMAIN-CONTAINING PROTEIN-RELATED"/>
    <property type="match status" value="1"/>
</dbReference>
<dbReference type="Pfam" id="PF07686">
    <property type="entry name" value="V-set"/>
    <property type="match status" value="1"/>
</dbReference>
<evidence type="ECO:0000313" key="13">
    <source>
        <dbReference type="Proteomes" id="UP000002494"/>
    </source>
</evidence>
<dbReference type="InterPro" id="IPR051896">
    <property type="entry name" value="TCR_alpha_variable"/>
</dbReference>
<evidence type="ECO:0000256" key="2">
    <source>
        <dbReference type="ARBA" id="ARBA00022475"/>
    </source>
</evidence>
<evidence type="ECO:0000313" key="12">
    <source>
        <dbReference type="Ensembl" id="ENSRNOP00000105169.1"/>
    </source>
</evidence>
<keyword evidence="4" id="KW-1064">Adaptive immunity</keyword>
<sequence length="121" mass="13460">MGKHLSACWVLLWLHHQWVAGRTQVEQSPQSLVVHQGESCVLQCNYTVTPFNNLRWYKQDRGRGPVSLTVLAYKKETTSSGRYSATLDEDAKHSTLHITASLLDDAATYICVVAAPCSPDT</sequence>
<feature type="chain" id="PRO_5045020972" description="Ig-like domain-containing protein" evidence="10">
    <location>
        <begin position="22"/>
        <end position="121"/>
    </location>
</feature>
<proteinExistence type="predicted"/>
<dbReference type="Ensembl" id="ENSRNOT00000138800.1">
    <property type="protein sequence ID" value="ENSRNOP00000111908.1"/>
    <property type="gene ID" value="ENSRNOG00000090921.1"/>
</dbReference>
<keyword evidence="9" id="KW-0391">Immunity</keyword>
<dbReference type="InterPro" id="IPR013783">
    <property type="entry name" value="Ig-like_fold"/>
</dbReference>
<dbReference type="InterPro" id="IPR036179">
    <property type="entry name" value="Ig-like_dom_sf"/>
</dbReference>
<keyword evidence="5" id="KW-0472">Membrane</keyword>
<dbReference type="InterPro" id="IPR013106">
    <property type="entry name" value="Ig_V-set"/>
</dbReference>
<evidence type="ECO:0000256" key="1">
    <source>
        <dbReference type="ARBA" id="ARBA00004236"/>
    </source>
</evidence>
<evidence type="ECO:0000256" key="9">
    <source>
        <dbReference type="ARBA" id="ARBA00043266"/>
    </source>
</evidence>
<keyword evidence="13" id="KW-1185">Reference proteome</keyword>
<keyword evidence="7" id="KW-0325">Glycoprotein</keyword>
<dbReference type="Ensembl" id="ENSRNOT00000122758.1">
    <property type="protein sequence ID" value="ENSRNOP00000105169.1"/>
    <property type="gene ID" value="ENSRNOG00000075842.1"/>
</dbReference>
<keyword evidence="2" id="KW-1003">Cell membrane</keyword>
<reference evidence="13" key="2">
    <citation type="submission" date="2024-01" db="EMBL/GenBank/DDBJ databases">
        <title>GRCr8: a new rat reference genome assembly contstructed from accurate long reads and long range scaffolding.</title>
        <authorList>
            <person name="Doris P.A."/>
            <person name="Kalbfleisch T."/>
            <person name="Li K."/>
            <person name="Howe K."/>
            <person name="Wood J."/>
        </authorList>
    </citation>
    <scope>NUCLEOTIDE SEQUENCE [LARGE SCALE GENOMIC DNA]</scope>
    <source>
        <strain evidence="13">Brown Norway</strain>
    </source>
</reference>
<comment type="subunit">
    <text evidence="8">Alpha-beta TR is a heterodimer composed of an alpha and beta chain; disulfide-linked. The alpha-beta TR is associated with the transmembrane signaling CD3 coreceptor proteins to form the TR-CD3 (TcR or TCR). The assembly of alpha-beta TR heterodimers with CD3 occurs in the endoplasmic reticulum where a single alpha-beta TR heterodimer associates with one CD3D-CD3E heterodimer, one CD3G-CD3E heterodimer and one CD247 homodimer forming a stable octameric structure. CD3D-CD3E and CD3G-CD3E heterodimers preferentially associate with TR alpha and TR beta chains, respectively. The association of the CD247 homodimer is the last step of TcR assembly in the endoplasmic reticulum and is required for transport to the cell surface.</text>
</comment>
<dbReference type="SUPFAM" id="SSF48726">
    <property type="entry name" value="Immunoglobulin"/>
    <property type="match status" value="1"/>
</dbReference>